<organism evidence="1 2">
    <name type="scientific">Dallia pectoralis</name>
    <name type="common">Alaska blackfish</name>
    <dbReference type="NCBI Taxonomy" id="75939"/>
    <lineage>
        <taxon>Eukaryota</taxon>
        <taxon>Metazoa</taxon>
        <taxon>Chordata</taxon>
        <taxon>Craniata</taxon>
        <taxon>Vertebrata</taxon>
        <taxon>Euteleostomi</taxon>
        <taxon>Actinopterygii</taxon>
        <taxon>Neopterygii</taxon>
        <taxon>Teleostei</taxon>
        <taxon>Protacanthopterygii</taxon>
        <taxon>Esociformes</taxon>
        <taxon>Umbridae</taxon>
        <taxon>Dallia</taxon>
    </lineage>
</organism>
<proteinExistence type="predicted"/>
<reference evidence="1" key="1">
    <citation type="submission" date="2021-05" db="EMBL/GenBank/DDBJ databases">
        <authorList>
            <person name="Pan Q."/>
            <person name="Jouanno E."/>
            <person name="Zahm M."/>
            <person name="Klopp C."/>
            <person name="Cabau C."/>
            <person name="Louis A."/>
            <person name="Berthelot C."/>
            <person name="Parey E."/>
            <person name="Roest Crollius H."/>
            <person name="Montfort J."/>
            <person name="Robinson-Rechavi M."/>
            <person name="Bouchez O."/>
            <person name="Lampietro C."/>
            <person name="Lopez Roques C."/>
            <person name="Donnadieu C."/>
            <person name="Postlethwait J."/>
            <person name="Bobe J."/>
            <person name="Dillon D."/>
            <person name="Chandos A."/>
            <person name="von Hippel F."/>
            <person name="Guiguen Y."/>
        </authorList>
    </citation>
    <scope>NUCLEOTIDE SEQUENCE</scope>
    <source>
        <strain evidence="1">YG-Jan2019</strain>
    </source>
</reference>
<keyword evidence="2" id="KW-1185">Reference proteome</keyword>
<sequence length="629" mass="66143">MTSLPAVVLESQAEVATSTLKDTAVPSPPQSPLSQAVATAAPMSPLSQDDAAPLESLQDTIVQSGVVSGPESTQPMLDQLLPHADPTVEANATPSILDVVEKVQLNMDDDDDEEEEEREGSQQVSVSEMSGTQPTEESRPGSAGPAGSGWRAGGAPLSELDSEEVSCSQQGASELSAPGLLEGTESTDDLGDASLKGAVDIEGMSASAGSPDFEKVPDIPSNDFEDEDDRVCDMEVGSEWTEDPRRVSPDDEEEDEDVEMASEVPQWDPTPHNYSSDPWTQQPAPASPLDPANVAACGQTISDSGGLTLQAVHSSCVPQTYEELHVYNASSGVESRSELGERQSLENANRAPPAPRCPLPRAPSGTGPTSTPPVTLGPWRPQPAPLQSNRAQSSIASAVYSSSDTSTSDELQDYNSSSGVGSLSNMSKLHSPTSAVHTHALDDQDPKRPPGDQRRSGDAQLMITRGPHRGLCLRLSSSSTTEDEASDMEGEAQLDEPVEDQGIDNAAFIGNRPAAQRSSLLWKKERRPAWLLERGSETPHSADSVASYAFDMTASNSNSHSTADGCPKSPGIFSGGAAEGRQGSVSHPGADAAISSAAARLGRTTRLQLGSSTTCIVVMLMQSWETEMM</sequence>
<dbReference type="EMBL" id="CM055737">
    <property type="protein sequence ID" value="KAJ8006375.1"/>
    <property type="molecule type" value="Genomic_DNA"/>
</dbReference>
<dbReference type="Proteomes" id="UP001157502">
    <property type="component" value="Chromosome 10"/>
</dbReference>
<accession>A0ACC2GS42</accession>
<gene>
    <name evidence="1" type="ORF">DPEC_G00134570</name>
</gene>
<comment type="caution">
    <text evidence="1">The sequence shown here is derived from an EMBL/GenBank/DDBJ whole genome shotgun (WGS) entry which is preliminary data.</text>
</comment>
<name>A0ACC2GS42_DALPE</name>
<evidence type="ECO:0000313" key="2">
    <source>
        <dbReference type="Proteomes" id="UP001157502"/>
    </source>
</evidence>
<protein>
    <submittedName>
        <fullName evidence="1">Uncharacterized protein</fullName>
    </submittedName>
</protein>
<evidence type="ECO:0000313" key="1">
    <source>
        <dbReference type="EMBL" id="KAJ8006375.1"/>
    </source>
</evidence>